<name>A0ABT3GHR0_9BACT</name>
<dbReference type="SUPFAM" id="SSF50800">
    <property type="entry name" value="PK beta-barrel domain-like"/>
    <property type="match status" value="1"/>
</dbReference>
<feature type="domain" description="MOSC" evidence="1">
    <location>
        <begin position="63"/>
        <end position="188"/>
    </location>
</feature>
<protein>
    <submittedName>
        <fullName evidence="2">Molybdenum cofactor biosysynthesis protein</fullName>
    </submittedName>
</protein>
<evidence type="ECO:0000313" key="2">
    <source>
        <dbReference type="EMBL" id="MCW1922914.1"/>
    </source>
</evidence>
<gene>
    <name evidence="2" type="ORF">OKA05_10155</name>
</gene>
<organism evidence="2 3">
    <name type="scientific">Luteolibacter arcticus</name>
    <dbReference type="NCBI Taxonomy" id="1581411"/>
    <lineage>
        <taxon>Bacteria</taxon>
        <taxon>Pseudomonadati</taxon>
        <taxon>Verrucomicrobiota</taxon>
        <taxon>Verrucomicrobiia</taxon>
        <taxon>Verrucomicrobiales</taxon>
        <taxon>Verrucomicrobiaceae</taxon>
        <taxon>Luteolibacter</taxon>
    </lineage>
</organism>
<keyword evidence="3" id="KW-1185">Reference proteome</keyword>
<dbReference type="InterPro" id="IPR005302">
    <property type="entry name" value="MoCF_Sase_C"/>
</dbReference>
<dbReference type="RefSeq" id="WP_264487020.1">
    <property type="nucleotide sequence ID" value="NZ_JAPDDT010000003.1"/>
</dbReference>
<sequence>MNTRRRPALLDAEVDMDANSHEGDRATAEGLPSWNARLVQIFISSGHDYWGRQGEGRMQHGINAVDEVECVAGMGLRGDRYFNKRPNARGQVTFFEQRVVEEIRAEFKLPKLPASIFRRNLIVDGVELAQWLGKRFIFQGLVFEGAQECRPCDWMDRVIAPGGEEFMKTGFRGGLRARIHTSGTLRTS</sequence>
<dbReference type="Proteomes" id="UP001320876">
    <property type="component" value="Unassembled WGS sequence"/>
</dbReference>
<evidence type="ECO:0000313" key="3">
    <source>
        <dbReference type="Proteomes" id="UP001320876"/>
    </source>
</evidence>
<accession>A0ABT3GHR0</accession>
<dbReference type="Pfam" id="PF03473">
    <property type="entry name" value="MOSC"/>
    <property type="match status" value="1"/>
</dbReference>
<dbReference type="InterPro" id="IPR011037">
    <property type="entry name" value="Pyrv_Knase-like_insert_dom_sf"/>
</dbReference>
<dbReference type="Gene3D" id="2.40.33.20">
    <property type="entry name" value="PK beta-barrel domain-like"/>
    <property type="match status" value="1"/>
</dbReference>
<proteinExistence type="predicted"/>
<comment type="caution">
    <text evidence="2">The sequence shown here is derived from an EMBL/GenBank/DDBJ whole genome shotgun (WGS) entry which is preliminary data.</text>
</comment>
<evidence type="ECO:0000259" key="1">
    <source>
        <dbReference type="PROSITE" id="PS51340"/>
    </source>
</evidence>
<dbReference type="PROSITE" id="PS51340">
    <property type="entry name" value="MOSC"/>
    <property type="match status" value="1"/>
</dbReference>
<reference evidence="2 3" key="1">
    <citation type="submission" date="2022-10" db="EMBL/GenBank/DDBJ databases">
        <title>Luteolibacter arcticus strain CCTCC AB 2014275, whole genome shotgun sequencing project.</title>
        <authorList>
            <person name="Zhao G."/>
            <person name="Shen L."/>
        </authorList>
    </citation>
    <scope>NUCLEOTIDE SEQUENCE [LARGE SCALE GENOMIC DNA]</scope>
    <source>
        <strain evidence="2 3">CCTCC AB 2014275</strain>
    </source>
</reference>
<dbReference type="EMBL" id="JAPDDT010000003">
    <property type="protein sequence ID" value="MCW1922914.1"/>
    <property type="molecule type" value="Genomic_DNA"/>
</dbReference>